<gene>
    <name evidence="6" type="ordered locus">AMIS_52570</name>
</gene>
<dbReference type="GO" id="GO:0005576">
    <property type="term" value="C:extracellular region"/>
    <property type="evidence" value="ECO:0007669"/>
    <property type="project" value="InterPro"/>
</dbReference>
<evidence type="ECO:0000256" key="2">
    <source>
        <dbReference type="ARBA" id="ARBA00022801"/>
    </source>
</evidence>
<dbReference type="EMBL" id="AP012319">
    <property type="protein sequence ID" value="BAL90477.1"/>
    <property type="molecule type" value="Genomic_DNA"/>
</dbReference>
<dbReference type="PANTHER" id="PTHR34823">
    <property type="entry name" value="GLCNAC-BINDING PROTEIN A"/>
    <property type="match status" value="1"/>
</dbReference>
<evidence type="ECO:0000256" key="4">
    <source>
        <dbReference type="SAM" id="SignalP"/>
    </source>
</evidence>
<dbReference type="OrthoDB" id="2702399at2"/>
<accession>I0HBU0</accession>
<dbReference type="GO" id="GO:0004553">
    <property type="term" value="F:hydrolase activity, hydrolyzing O-glycosyl compounds"/>
    <property type="evidence" value="ECO:0007669"/>
    <property type="project" value="InterPro"/>
</dbReference>
<dbReference type="Gene3D" id="2.70.50.50">
    <property type="entry name" value="chitin-binding protein cbp21"/>
    <property type="match status" value="1"/>
</dbReference>
<feature type="domain" description="Chitin-binding type-3" evidence="5">
    <location>
        <begin position="208"/>
        <end position="254"/>
    </location>
</feature>
<evidence type="ECO:0000256" key="3">
    <source>
        <dbReference type="SAM" id="MobiDB-lite"/>
    </source>
</evidence>
<evidence type="ECO:0000259" key="5">
    <source>
        <dbReference type="SMART" id="SM00495"/>
    </source>
</evidence>
<dbReference type="CDD" id="cd21177">
    <property type="entry name" value="LPMO_AA10"/>
    <property type="match status" value="1"/>
</dbReference>
<feature type="region of interest" description="Disordered" evidence="3">
    <location>
        <begin position="173"/>
        <end position="207"/>
    </location>
</feature>
<keyword evidence="2" id="KW-0378">Hydrolase</keyword>
<protein>
    <submittedName>
        <fullName evidence="6">Putative secreted chitin-binding protein</fullName>
    </submittedName>
</protein>
<organism evidence="6 7">
    <name type="scientific">Actinoplanes missouriensis (strain ATCC 14538 / DSM 43046 / CBS 188.64 / JCM 3121 / NBRC 102363 / NCIMB 12654 / NRRL B-3342 / UNCC 431)</name>
    <dbReference type="NCBI Taxonomy" id="512565"/>
    <lineage>
        <taxon>Bacteria</taxon>
        <taxon>Bacillati</taxon>
        <taxon>Actinomycetota</taxon>
        <taxon>Actinomycetes</taxon>
        <taxon>Micromonosporales</taxon>
        <taxon>Micromonosporaceae</taxon>
        <taxon>Actinoplanes</taxon>
    </lineage>
</organism>
<dbReference type="PANTHER" id="PTHR34823:SF1">
    <property type="entry name" value="CHITIN-BINDING TYPE-4 DOMAIN-CONTAINING PROTEIN"/>
    <property type="match status" value="1"/>
</dbReference>
<dbReference type="SMART" id="SM00495">
    <property type="entry name" value="ChtBD3"/>
    <property type="match status" value="1"/>
</dbReference>
<dbReference type="InterPro" id="IPR051024">
    <property type="entry name" value="GlcNAc_Chitin_IntDeg"/>
</dbReference>
<dbReference type="Pfam" id="PF02839">
    <property type="entry name" value="CBM_5_12"/>
    <property type="match status" value="1"/>
</dbReference>
<dbReference type="RefSeq" id="WP_014445365.1">
    <property type="nucleotide sequence ID" value="NC_017093.1"/>
</dbReference>
<dbReference type="InterPro" id="IPR004302">
    <property type="entry name" value="Cellulose/chitin-bd_N"/>
</dbReference>
<evidence type="ECO:0000313" key="6">
    <source>
        <dbReference type="EMBL" id="BAL90477.1"/>
    </source>
</evidence>
<dbReference type="AlphaFoldDB" id="I0HBU0"/>
<dbReference type="PATRIC" id="fig|512565.3.peg.5251"/>
<dbReference type="SUPFAM" id="SSF51055">
    <property type="entry name" value="Carbohydrate binding domain"/>
    <property type="match status" value="1"/>
</dbReference>
<dbReference type="InterPro" id="IPR036573">
    <property type="entry name" value="CBM_sf_5/12"/>
</dbReference>
<feature type="signal peptide" evidence="4">
    <location>
        <begin position="1"/>
        <end position="28"/>
    </location>
</feature>
<dbReference type="KEGG" id="ams:AMIS_52570"/>
<dbReference type="InterPro" id="IPR014756">
    <property type="entry name" value="Ig_E-set"/>
</dbReference>
<dbReference type="CDD" id="cd12214">
    <property type="entry name" value="ChiA1_BD"/>
    <property type="match status" value="1"/>
</dbReference>
<feature type="chain" id="PRO_5003627977" evidence="4">
    <location>
        <begin position="29"/>
        <end position="254"/>
    </location>
</feature>
<dbReference type="SUPFAM" id="SSF81296">
    <property type="entry name" value="E set domains"/>
    <property type="match status" value="1"/>
</dbReference>
<dbReference type="GO" id="GO:0005975">
    <property type="term" value="P:carbohydrate metabolic process"/>
    <property type="evidence" value="ECO:0007669"/>
    <property type="project" value="InterPro"/>
</dbReference>
<dbReference type="HOGENOM" id="CLU_047929_3_0_11"/>
<sequence length="254" mass="26409">MKRRFTLPALTVAAVTGSMFVAVSPASAHGYISSPPSRQANCASGAVSGCGDIVYEPQSVENPKGSTQCNGGGSRFTVLNDNSKAWPAANVGSSVTFNWVITARHATSTWEYFIGNKLVASFNDNGAQPGASKSHTVNFSGYSGRQTVLARWNVADTINAFYSCVDLNFGGGTSNPTPTPTTPTPTPTTPGPTSSPTPGPTATSNPGATTWAAGTAYKVGDRVTYSGKSYQCRQAHTAITGWEPPYVAALWTAV</sequence>
<dbReference type="Proteomes" id="UP000007882">
    <property type="component" value="Chromosome"/>
</dbReference>
<dbReference type="Gene3D" id="2.10.10.20">
    <property type="entry name" value="Carbohydrate-binding module superfamily 5/12"/>
    <property type="match status" value="1"/>
</dbReference>
<reference evidence="6 7" key="1">
    <citation type="submission" date="2012-02" db="EMBL/GenBank/DDBJ databases">
        <title>Complete genome sequence of Actinoplanes missouriensis 431 (= NBRC 102363).</title>
        <authorList>
            <person name="Ohnishi Y."/>
            <person name="Ishikawa J."/>
            <person name="Sekine M."/>
            <person name="Hosoyama A."/>
            <person name="Harada T."/>
            <person name="Narita H."/>
            <person name="Hata T."/>
            <person name="Konno Y."/>
            <person name="Tutikane K."/>
            <person name="Fujita N."/>
            <person name="Horinouchi S."/>
            <person name="Hayakawa M."/>
        </authorList>
    </citation>
    <scope>NUCLEOTIDE SEQUENCE [LARGE SCALE GENOMIC DNA]</scope>
    <source>
        <strain evidence="7">ATCC 14538 / DSM 43046 / CBS 188.64 / JCM 3121 / NBRC 102363 / NCIMB 12654 / NRRL B-3342 / UNCC 431</strain>
    </source>
</reference>
<dbReference type="GO" id="GO:0030246">
    <property type="term" value="F:carbohydrate binding"/>
    <property type="evidence" value="ECO:0007669"/>
    <property type="project" value="InterPro"/>
</dbReference>
<dbReference type="Pfam" id="PF03067">
    <property type="entry name" value="LPMO_10"/>
    <property type="match status" value="1"/>
</dbReference>
<keyword evidence="7" id="KW-1185">Reference proteome</keyword>
<dbReference type="STRING" id="512565.AMIS_52570"/>
<feature type="compositionally biased region" description="Pro residues" evidence="3">
    <location>
        <begin position="177"/>
        <end position="199"/>
    </location>
</feature>
<proteinExistence type="predicted"/>
<keyword evidence="1 4" id="KW-0732">Signal</keyword>
<evidence type="ECO:0000256" key="1">
    <source>
        <dbReference type="ARBA" id="ARBA00022729"/>
    </source>
</evidence>
<dbReference type="InterPro" id="IPR003610">
    <property type="entry name" value="CBM5/12"/>
</dbReference>
<dbReference type="eggNOG" id="COG3397">
    <property type="taxonomic scope" value="Bacteria"/>
</dbReference>
<name>I0HBU0_ACTM4</name>
<evidence type="ECO:0000313" key="7">
    <source>
        <dbReference type="Proteomes" id="UP000007882"/>
    </source>
</evidence>